<feature type="compositionally biased region" description="Polar residues" evidence="1">
    <location>
        <begin position="7"/>
        <end position="26"/>
    </location>
</feature>
<dbReference type="Gene3D" id="1.20.1280.50">
    <property type="match status" value="1"/>
</dbReference>
<sequence length="1138" mass="123845">MQPEPTKVTQKSSSLSHSQDASTTSHHGLPELDQHASGSLHAGASGGEYWPATTESEAASARAARAPPPTEPSIARLRSVSPPQPRSPGERIAEHEKASSYSSKKRQEGPAFTVVHRQKTSSPGQISITNFPNEVLTHILSHLPPISLSDVSLVSRRFHDLITTPHAWRMAFSRFFPGAESISHPDGDSEISDTHSENLRSETRTFTRLTALASWRSEYILRTRLLRSLTRGKPAELQASGGNSRSGSAQGGNTQTRYNSNLVTPVTHIHGMFGAGLNKKSPSFIHGTLEMGLACKSDPRSGKVEPWGFSDPQGFSHFVDRYLGDELYGLGAGDVVGVPNSMDLSLSAGMIYGEGWPGGVVYFRSTEEKRGRVLAPPVDVASMYVGAPSLPDLETICTVWIAKNPNIPNLSDGFVGILTGSSQGVISSYSIGTNSLRERRLERGELTARWVISPGVPIVAIAVDEDFSAKRLTQGRIWAVALNALGEVFYLTQFPIRAKSLDRSMKLIPEQWEVLAWQTGRCVFWSQVEPTRRIARPDPFNESDIDGSYSPRTSCADMGLSKEQIAAETKEIEKFARQRPKHFRKICEGWDMQRRLEIDFAASDEDAAGEGILVLNCGYQEDFPATIKRYTRCKTRESSKDAPRFLDSHDVNGSMPGANDSSLFGGHLIKDRTAPAWTFDGIEKTRRSSITQSDISATSNVVEEWLTSNIQLVDIKSSQITTSVLDKSTFASLTIFEDPLVGMAGSSATTSPTMSPLSEMRPSASSTEIPGHRARLLAIGTSAGTVIVWDIRASMPSISALDNVIKPIRIIHTASPQISCLGLSALYLVHGGNDGLVQAWDPLASTTDPIRTLNSRFSSRARRRLVQAEASPYGVGINLFAAGAICLDPDPTSLRGVVSLGTHLRYWSYSSSAADQYKTNKRRLRRSGRGSNQNSEHFSGTGRGALKEYIANEQADLEIEKKKRHKEEERLAGRFGLDLLGPGATEDEILAYATMLSEEAIVSDERRRKSASGSESSEPINEERSLSEPTAASALAQLQADDDEDDENIKEAIRLSLQKTSGGSEAATTADTDPSPFSVKYAKTKRSPSSSPPPATLAGRQPSEVDDLEFALRLSLVEEKSRREASGEDFEGKGKGRA</sequence>
<evidence type="ECO:0000256" key="1">
    <source>
        <dbReference type="SAM" id="MobiDB-lite"/>
    </source>
</evidence>
<dbReference type="SMART" id="SM00256">
    <property type="entry name" value="FBOX"/>
    <property type="match status" value="1"/>
</dbReference>
<dbReference type="Proteomes" id="UP000664521">
    <property type="component" value="Unassembled WGS sequence"/>
</dbReference>
<dbReference type="SUPFAM" id="SSF50978">
    <property type="entry name" value="WD40 repeat-like"/>
    <property type="match status" value="1"/>
</dbReference>
<dbReference type="InterPro" id="IPR036322">
    <property type="entry name" value="WD40_repeat_dom_sf"/>
</dbReference>
<dbReference type="GO" id="GO:0043161">
    <property type="term" value="P:proteasome-mediated ubiquitin-dependent protein catabolic process"/>
    <property type="evidence" value="ECO:0007669"/>
    <property type="project" value="TreeGrafter"/>
</dbReference>
<dbReference type="Gene3D" id="2.130.10.10">
    <property type="entry name" value="YVTN repeat-like/Quinoprotein amine dehydrogenase"/>
    <property type="match status" value="1"/>
</dbReference>
<dbReference type="SUPFAM" id="SSF81383">
    <property type="entry name" value="F-box domain"/>
    <property type="match status" value="1"/>
</dbReference>
<feature type="compositionally biased region" description="Polar residues" evidence="1">
    <location>
        <begin position="240"/>
        <end position="258"/>
    </location>
</feature>
<dbReference type="GO" id="GO:0005829">
    <property type="term" value="C:cytosol"/>
    <property type="evidence" value="ECO:0007669"/>
    <property type="project" value="TreeGrafter"/>
</dbReference>
<feature type="domain" description="F-box" evidence="2">
    <location>
        <begin position="125"/>
        <end position="171"/>
    </location>
</feature>
<feature type="region of interest" description="Disordered" evidence="1">
    <location>
        <begin position="1"/>
        <end position="126"/>
    </location>
</feature>
<dbReference type="InterPro" id="IPR001810">
    <property type="entry name" value="F-box_dom"/>
</dbReference>
<dbReference type="InterPro" id="IPR036047">
    <property type="entry name" value="F-box-like_dom_sf"/>
</dbReference>
<gene>
    <name evidence="3" type="ORF">HETSPECPRED_003076</name>
</gene>
<dbReference type="PANTHER" id="PTHR10223">
    <property type="entry name" value="26S PROTEASOME NON-ATPASE REGULATORY SUBUNIT 4"/>
    <property type="match status" value="1"/>
</dbReference>
<feature type="region of interest" description="Disordered" evidence="1">
    <location>
        <begin position="747"/>
        <end position="767"/>
    </location>
</feature>
<organism evidence="3 4">
    <name type="scientific">Heterodermia speciosa</name>
    <dbReference type="NCBI Taxonomy" id="116794"/>
    <lineage>
        <taxon>Eukaryota</taxon>
        <taxon>Fungi</taxon>
        <taxon>Dikarya</taxon>
        <taxon>Ascomycota</taxon>
        <taxon>Pezizomycotina</taxon>
        <taxon>Lecanoromycetes</taxon>
        <taxon>OSLEUM clade</taxon>
        <taxon>Lecanoromycetidae</taxon>
        <taxon>Caliciales</taxon>
        <taxon>Physciaceae</taxon>
        <taxon>Heterodermia</taxon>
    </lineage>
</organism>
<dbReference type="GO" id="GO:0031593">
    <property type="term" value="F:polyubiquitin modification-dependent protein binding"/>
    <property type="evidence" value="ECO:0007669"/>
    <property type="project" value="TreeGrafter"/>
</dbReference>
<dbReference type="EMBL" id="CAJPDS010000019">
    <property type="protein sequence ID" value="CAF9917025.1"/>
    <property type="molecule type" value="Genomic_DNA"/>
</dbReference>
<proteinExistence type="predicted"/>
<evidence type="ECO:0000313" key="4">
    <source>
        <dbReference type="Proteomes" id="UP000664521"/>
    </source>
</evidence>
<evidence type="ECO:0000313" key="3">
    <source>
        <dbReference type="EMBL" id="CAF9917025.1"/>
    </source>
</evidence>
<evidence type="ECO:0000259" key="2">
    <source>
        <dbReference type="PROSITE" id="PS50181"/>
    </source>
</evidence>
<dbReference type="Pfam" id="PF12937">
    <property type="entry name" value="F-box-like"/>
    <property type="match status" value="1"/>
</dbReference>
<keyword evidence="4" id="KW-1185">Reference proteome</keyword>
<feature type="region of interest" description="Disordered" evidence="1">
    <location>
        <begin position="1118"/>
        <end position="1138"/>
    </location>
</feature>
<dbReference type="InterPro" id="IPR015943">
    <property type="entry name" value="WD40/YVTN_repeat-like_dom_sf"/>
</dbReference>
<feature type="region of interest" description="Disordered" evidence="1">
    <location>
        <begin position="232"/>
        <end position="258"/>
    </location>
</feature>
<feature type="region of interest" description="Disordered" evidence="1">
    <location>
        <begin position="922"/>
        <end position="945"/>
    </location>
</feature>
<dbReference type="GO" id="GO:0008540">
    <property type="term" value="C:proteasome regulatory particle, base subcomplex"/>
    <property type="evidence" value="ECO:0007669"/>
    <property type="project" value="TreeGrafter"/>
</dbReference>
<dbReference type="OrthoDB" id="2095648at2759"/>
<feature type="region of interest" description="Disordered" evidence="1">
    <location>
        <begin position="1002"/>
        <end position="1104"/>
    </location>
</feature>
<feature type="compositionally biased region" description="Polar residues" evidence="1">
    <location>
        <begin position="1057"/>
        <end position="1072"/>
    </location>
</feature>
<feature type="compositionally biased region" description="Basic and acidic residues" evidence="1">
    <location>
        <begin position="88"/>
        <end position="98"/>
    </location>
</feature>
<dbReference type="CDD" id="cd09917">
    <property type="entry name" value="F-box_SF"/>
    <property type="match status" value="1"/>
</dbReference>
<feature type="compositionally biased region" description="Polar residues" evidence="1">
    <location>
        <begin position="929"/>
        <end position="938"/>
    </location>
</feature>
<reference evidence="3" key="1">
    <citation type="submission" date="2021-03" db="EMBL/GenBank/DDBJ databases">
        <authorList>
            <person name="Tagirdzhanova G."/>
        </authorList>
    </citation>
    <scope>NUCLEOTIDE SEQUENCE</scope>
</reference>
<accession>A0A8H3F4H8</accession>
<dbReference type="InterPro" id="IPR027040">
    <property type="entry name" value="PSMD4"/>
</dbReference>
<dbReference type="PANTHER" id="PTHR10223:SF2">
    <property type="entry name" value="F-BOX AND WD DOMAIN PROTEIN (AFU_ORTHOLOGUE AFUA_6G11400)"/>
    <property type="match status" value="1"/>
</dbReference>
<dbReference type="AlphaFoldDB" id="A0A8H3F4H8"/>
<comment type="caution">
    <text evidence="3">The sequence shown here is derived from an EMBL/GenBank/DDBJ whole genome shotgun (WGS) entry which is preliminary data.</text>
</comment>
<dbReference type="GO" id="GO:0005634">
    <property type="term" value="C:nucleus"/>
    <property type="evidence" value="ECO:0007669"/>
    <property type="project" value="TreeGrafter"/>
</dbReference>
<name>A0A8H3F4H8_9LECA</name>
<feature type="compositionally biased region" description="Polar residues" evidence="1">
    <location>
        <begin position="747"/>
        <end position="756"/>
    </location>
</feature>
<feature type="compositionally biased region" description="Low complexity" evidence="1">
    <location>
        <begin position="51"/>
        <end position="65"/>
    </location>
</feature>
<protein>
    <recommendedName>
        <fullName evidence="2">F-box domain-containing protein</fullName>
    </recommendedName>
</protein>
<dbReference type="PROSITE" id="PS50181">
    <property type="entry name" value="FBOX"/>
    <property type="match status" value="1"/>
</dbReference>